<evidence type="ECO:0000256" key="3">
    <source>
        <dbReference type="ARBA" id="ARBA00022801"/>
    </source>
</evidence>
<sequence length="91" mass="9847">MARRGMAMKEVNGRGTRGFAVSTHDVKLSLVRVLQTNGSLLDVMVYIHGGGFFSGTGASNTFGPQFLLDKDIVLVTFNYRLGALGKNLLEL</sequence>
<evidence type="ECO:0000259" key="5">
    <source>
        <dbReference type="Pfam" id="PF00135"/>
    </source>
</evidence>
<comment type="similarity">
    <text evidence="1">Belongs to the type-B carboxylesterase/lipase family.</text>
</comment>
<comment type="caution">
    <text evidence="6">The sequence shown here is derived from an EMBL/GenBank/DDBJ whole genome shotgun (WGS) entry which is preliminary data.</text>
</comment>
<dbReference type="Pfam" id="PF00135">
    <property type="entry name" value="COesterase"/>
    <property type="match status" value="1"/>
</dbReference>
<keyword evidence="7" id="KW-1185">Reference proteome</keyword>
<organism evidence="6 7">
    <name type="scientific">Dryococelus australis</name>
    <dbReference type="NCBI Taxonomy" id="614101"/>
    <lineage>
        <taxon>Eukaryota</taxon>
        <taxon>Metazoa</taxon>
        <taxon>Ecdysozoa</taxon>
        <taxon>Arthropoda</taxon>
        <taxon>Hexapoda</taxon>
        <taxon>Insecta</taxon>
        <taxon>Pterygota</taxon>
        <taxon>Neoptera</taxon>
        <taxon>Polyneoptera</taxon>
        <taxon>Phasmatodea</taxon>
        <taxon>Verophasmatodea</taxon>
        <taxon>Anareolatae</taxon>
        <taxon>Phasmatidae</taxon>
        <taxon>Eurycanthinae</taxon>
        <taxon>Dryococelus</taxon>
    </lineage>
</organism>
<protein>
    <recommendedName>
        <fullName evidence="5">Carboxylesterase type B domain-containing protein</fullName>
    </recommendedName>
</protein>
<evidence type="ECO:0000256" key="2">
    <source>
        <dbReference type="ARBA" id="ARBA00022487"/>
    </source>
</evidence>
<evidence type="ECO:0000256" key="4">
    <source>
        <dbReference type="ARBA" id="ARBA00023180"/>
    </source>
</evidence>
<reference evidence="6 7" key="1">
    <citation type="submission" date="2023-02" db="EMBL/GenBank/DDBJ databases">
        <title>LHISI_Scaffold_Assembly.</title>
        <authorList>
            <person name="Stuart O.P."/>
            <person name="Cleave R."/>
            <person name="Magrath M.J.L."/>
            <person name="Mikheyev A.S."/>
        </authorList>
    </citation>
    <scope>NUCLEOTIDE SEQUENCE [LARGE SCALE GENOMIC DNA]</scope>
    <source>
        <strain evidence="6">Daus_M_001</strain>
        <tissue evidence="6">Leg muscle</tissue>
    </source>
</reference>
<dbReference type="Gene3D" id="3.40.50.1820">
    <property type="entry name" value="alpha/beta hydrolase"/>
    <property type="match status" value="1"/>
</dbReference>
<evidence type="ECO:0000313" key="6">
    <source>
        <dbReference type="EMBL" id="KAJ8871303.1"/>
    </source>
</evidence>
<evidence type="ECO:0000313" key="7">
    <source>
        <dbReference type="Proteomes" id="UP001159363"/>
    </source>
</evidence>
<keyword evidence="3" id="KW-0378">Hydrolase</keyword>
<keyword evidence="2" id="KW-0719">Serine esterase</keyword>
<accession>A0ABQ9GH04</accession>
<evidence type="ECO:0000256" key="1">
    <source>
        <dbReference type="ARBA" id="ARBA00005964"/>
    </source>
</evidence>
<proteinExistence type="inferred from homology"/>
<name>A0ABQ9GH04_9NEOP</name>
<dbReference type="EMBL" id="JARBHB010000012">
    <property type="protein sequence ID" value="KAJ8871303.1"/>
    <property type="molecule type" value="Genomic_DNA"/>
</dbReference>
<dbReference type="InterPro" id="IPR002018">
    <property type="entry name" value="CarbesteraseB"/>
</dbReference>
<feature type="domain" description="Carboxylesterase type B" evidence="5">
    <location>
        <begin position="37"/>
        <end position="85"/>
    </location>
</feature>
<dbReference type="InterPro" id="IPR029058">
    <property type="entry name" value="AB_hydrolase_fold"/>
</dbReference>
<dbReference type="PANTHER" id="PTHR43142:SF1">
    <property type="entry name" value="CARBOXYLIC ESTER HYDROLASE"/>
    <property type="match status" value="1"/>
</dbReference>
<dbReference type="SUPFAM" id="SSF53474">
    <property type="entry name" value="alpha/beta-Hydrolases"/>
    <property type="match status" value="1"/>
</dbReference>
<keyword evidence="4" id="KW-0325">Glycoprotein</keyword>
<gene>
    <name evidence="6" type="ORF">PR048_027620</name>
</gene>
<dbReference type="PANTHER" id="PTHR43142">
    <property type="entry name" value="CARBOXYLIC ESTER HYDROLASE"/>
    <property type="match status" value="1"/>
</dbReference>
<dbReference type="Proteomes" id="UP001159363">
    <property type="component" value="Chromosome 11"/>
</dbReference>